<feature type="domain" description="GP-PDE" evidence="1">
    <location>
        <begin position="11"/>
        <end position="248"/>
    </location>
</feature>
<dbReference type="PANTHER" id="PTHR46211">
    <property type="entry name" value="GLYCEROPHOSPHORYL DIESTER PHOSPHODIESTERASE"/>
    <property type="match status" value="1"/>
</dbReference>
<accession>A0ABX0J146</accession>
<evidence type="ECO:0000313" key="2">
    <source>
        <dbReference type="EMBL" id="NHN29954.1"/>
    </source>
</evidence>
<evidence type="ECO:0000313" key="3">
    <source>
        <dbReference type="Proteomes" id="UP001165962"/>
    </source>
</evidence>
<dbReference type="PROSITE" id="PS51704">
    <property type="entry name" value="GP_PDE"/>
    <property type="match status" value="1"/>
</dbReference>
<dbReference type="EMBL" id="JAAOIW010000003">
    <property type="protein sequence ID" value="NHN29954.1"/>
    <property type="molecule type" value="Genomic_DNA"/>
</dbReference>
<protein>
    <submittedName>
        <fullName evidence="2">Glycerophosphodiester phosphodiesterase</fullName>
    </submittedName>
</protein>
<sequence length="255" mass="28515">MLERLNNNRSIRVVGHRGFKAAYPENTLLAFQKSLEMGVDVLEFDLRFTKDKVIVVIHDETLERTTDGSGQVNDHTLAELKQLDAGGWFGKPFEGLQIPTFDELCELLAAYPETLLNVEIKPSIHAKEIADLTIIKLKECGYLSRCVFTCFDAEIITYIHDTYNLKTQGFPGESMSNFVAGKDGTYSKMWSVGISMKQLTPALVDEFQNMGLLVGCYSTDNEKQVYYALGCGVTLLTCNDPQPAMNIRKQMGSCN</sequence>
<dbReference type="Proteomes" id="UP001165962">
    <property type="component" value="Unassembled WGS sequence"/>
</dbReference>
<dbReference type="Pfam" id="PF03009">
    <property type="entry name" value="GDPD"/>
    <property type="match status" value="1"/>
</dbReference>
<dbReference type="InterPro" id="IPR030395">
    <property type="entry name" value="GP_PDE_dom"/>
</dbReference>
<dbReference type="RefSeq" id="WP_166148547.1">
    <property type="nucleotide sequence ID" value="NZ_JAAOIW010000003.1"/>
</dbReference>
<organism evidence="2 3">
    <name type="scientific">Paenibacillus agricola</name>
    <dbReference type="NCBI Taxonomy" id="2716264"/>
    <lineage>
        <taxon>Bacteria</taxon>
        <taxon>Bacillati</taxon>
        <taxon>Bacillota</taxon>
        <taxon>Bacilli</taxon>
        <taxon>Bacillales</taxon>
        <taxon>Paenibacillaceae</taxon>
        <taxon>Paenibacillus</taxon>
    </lineage>
</organism>
<evidence type="ECO:0000259" key="1">
    <source>
        <dbReference type="PROSITE" id="PS51704"/>
    </source>
</evidence>
<dbReference type="Gene3D" id="3.20.20.190">
    <property type="entry name" value="Phosphatidylinositol (PI) phosphodiesterase"/>
    <property type="match status" value="1"/>
</dbReference>
<comment type="caution">
    <text evidence="2">The sequence shown here is derived from an EMBL/GenBank/DDBJ whole genome shotgun (WGS) entry which is preliminary data.</text>
</comment>
<dbReference type="CDD" id="cd08565">
    <property type="entry name" value="GDPD_pAtGDE_like"/>
    <property type="match status" value="1"/>
</dbReference>
<dbReference type="SUPFAM" id="SSF51695">
    <property type="entry name" value="PLC-like phosphodiesterases"/>
    <property type="match status" value="1"/>
</dbReference>
<proteinExistence type="predicted"/>
<name>A0ABX0J146_9BACL</name>
<gene>
    <name evidence="2" type="ORF">G9U52_08910</name>
</gene>
<keyword evidence="3" id="KW-1185">Reference proteome</keyword>
<dbReference type="InterPro" id="IPR017946">
    <property type="entry name" value="PLC-like_Pdiesterase_TIM-brl"/>
</dbReference>
<dbReference type="PANTHER" id="PTHR46211:SF14">
    <property type="entry name" value="GLYCEROPHOSPHODIESTER PHOSPHODIESTERASE"/>
    <property type="match status" value="1"/>
</dbReference>
<reference evidence="2" key="1">
    <citation type="submission" date="2020-03" db="EMBL/GenBank/DDBJ databases">
        <title>Draft sequencing of Paenibacilllus sp. S3N08.</title>
        <authorList>
            <person name="Kim D.-U."/>
        </authorList>
    </citation>
    <scope>NUCLEOTIDE SEQUENCE</scope>
    <source>
        <strain evidence="2">S3N08</strain>
    </source>
</reference>